<sequence>MIEGNKGAGLPVCLATALAVAAILLIFIMVFAFALPVFSADDNGINAHLFSWQWKPAKGQFGILPMVAGSLALSCLAVTIAFPIAAGIAFWLQTRPNQRKPRHFLPTMVALVIRFMTAIPTVVYGFVAVFLLVPFIRQILSSGSGLNLLSAALILALLILPTMVLVMDTGLKPRMEHLSFDTAALGFNRRQTLIYFVLPAARQCLLTALLLGFSRAMGDTLISLMLSGNWPQLPLHFSDSLRTLTAHMALVTANEVGGIAYNSLFAAGALLLLINASISLIVRRLGEKQI</sequence>
<dbReference type="PANTHER" id="PTHR30425:SF1">
    <property type="entry name" value="PHOSPHATE TRANSPORT SYSTEM PERMEASE PROTEIN PSTC"/>
    <property type="match status" value="1"/>
</dbReference>
<evidence type="ECO:0000256" key="9">
    <source>
        <dbReference type="RuleBase" id="RU363032"/>
    </source>
</evidence>
<keyword evidence="12" id="KW-1185">Reference proteome</keyword>
<evidence type="ECO:0000256" key="8">
    <source>
        <dbReference type="ARBA" id="ARBA00023136"/>
    </source>
</evidence>
<accession>A0A4R6VBZ3</accession>
<comment type="caution">
    <text evidence="11">The sequence shown here is derived from an EMBL/GenBank/DDBJ whole genome shotgun (WGS) entry which is preliminary data.</text>
</comment>
<keyword evidence="7 9" id="KW-1133">Transmembrane helix</keyword>
<evidence type="ECO:0000256" key="1">
    <source>
        <dbReference type="ARBA" id="ARBA00004651"/>
    </source>
</evidence>
<dbReference type="SUPFAM" id="SSF161098">
    <property type="entry name" value="MetI-like"/>
    <property type="match status" value="1"/>
</dbReference>
<dbReference type="Pfam" id="PF00528">
    <property type="entry name" value="BPD_transp_1"/>
    <property type="match status" value="1"/>
</dbReference>
<reference evidence="11 12" key="1">
    <citation type="submission" date="2019-03" db="EMBL/GenBank/DDBJ databases">
        <title>Genomic Encyclopedia of Type Strains, Phase IV (KMG-IV): sequencing the most valuable type-strain genomes for metagenomic binning, comparative biology and taxonomic classification.</title>
        <authorList>
            <person name="Goeker M."/>
        </authorList>
    </citation>
    <scope>NUCLEOTIDE SEQUENCE [LARGE SCALE GENOMIC DNA]</scope>
    <source>
        <strain evidence="11 12">DSM 28403</strain>
    </source>
</reference>
<keyword evidence="5" id="KW-0592">Phosphate transport</keyword>
<evidence type="ECO:0000256" key="5">
    <source>
        <dbReference type="ARBA" id="ARBA00022592"/>
    </source>
</evidence>
<dbReference type="AlphaFoldDB" id="A0A4R6VBZ3"/>
<dbReference type="PANTHER" id="PTHR30425">
    <property type="entry name" value="PHOSPHATE TRANSPORT SYSTEM PERMEASE PROTEIN PST"/>
    <property type="match status" value="1"/>
</dbReference>
<feature type="transmembrane region" description="Helical" evidence="9">
    <location>
        <begin position="259"/>
        <end position="282"/>
    </location>
</feature>
<feature type="transmembrane region" description="Helical" evidence="9">
    <location>
        <begin position="59"/>
        <end position="92"/>
    </location>
</feature>
<protein>
    <submittedName>
        <fullName evidence="11">Phosphate ABC transporter membrane protein 1 (PhoT family)</fullName>
    </submittedName>
</protein>
<dbReference type="Gene3D" id="1.10.3720.10">
    <property type="entry name" value="MetI-like"/>
    <property type="match status" value="1"/>
</dbReference>
<dbReference type="InterPro" id="IPR035906">
    <property type="entry name" value="MetI-like_sf"/>
</dbReference>
<evidence type="ECO:0000256" key="3">
    <source>
        <dbReference type="ARBA" id="ARBA00022448"/>
    </source>
</evidence>
<comment type="similarity">
    <text evidence="2">Belongs to the binding-protein-dependent transport system permease family. CysTW subfamily.</text>
</comment>
<dbReference type="Proteomes" id="UP000295657">
    <property type="component" value="Unassembled WGS sequence"/>
</dbReference>
<feature type="transmembrane region" description="Helical" evidence="9">
    <location>
        <begin position="12"/>
        <end position="39"/>
    </location>
</feature>
<evidence type="ECO:0000256" key="7">
    <source>
        <dbReference type="ARBA" id="ARBA00022989"/>
    </source>
</evidence>
<dbReference type="OrthoDB" id="9785113at2"/>
<keyword evidence="3 9" id="KW-0813">Transport</keyword>
<feature type="domain" description="ABC transmembrane type-1" evidence="10">
    <location>
        <begin position="67"/>
        <end position="282"/>
    </location>
</feature>
<keyword evidence="6 9" id="KW-0812">Transmembrane</keyword>
<dbReference type="InterPro" id="IPR051124">
    <property type="entry name" value="Phosphate_Transport_Permease"/>
</dbReference>
<dbReference type="RefSeq" id="WP_133542948.1">
    <property type="nucleotide sequence ID" value="NZ_SNYQ01000001.1"/>
</dbReference>
<dbReference type="PROSITE" id="PS50928">
    <property type="entry name" value="ABC_TM1"/>
    <property type="match status" value="1"/>
</dbReference>
<dbReference type="GO" id="GO:0006817">
    <property type="term" value="P:phosphate ion transport"/>
    <property type="evidence" value="ECO:0007669"/>
    <property type="project" value="UniProtKB-KW"/>
</dbReference>
<evidence type="ECO:0000256" key="6">
    <source>
        <dbReference type="ARBA" id="ARBA00022692"/>
    </source>
</evidence>
<evidence type="ECO:0000256" key="4">
    <source>
        <dbReference type="ARBA" id="ARBA00022475"/>
    </source>
</evidence>
<evidence type="ECO:0000313" key="11">
    <source>
        <dbReference type="EMBL" id="TDQ59747.1"/>
    </source>
</evidence>
<feature type="transmembrane region" description="Helical" evidence="9">
    <location>
        <begin position="192"/>
        <end position="213"/>
    </location>
</feature>
<name>A0A4R6VBZ3_9PAST</name>
<proteinExistence type="inferred from homology"/>
<evidence type="ECO:0000259" key="10">
    <source>
        <dbReference type="PROSITE" id="PS50928"/>
    </source>
</evidence>
<dbReference type="GO" id="GO:0005886">
    <property type="term" value="C:plasma membrane"/>
    <property type="evidence" value="ECO:0007669"/>
    <property type="project" value="UniProtKB-SubCell"/>
</dbReference>
<dbReference type="GO" id="GO:0055085">
    <property type="term" value="P:transmembrane transport"/>
    <property type="evidence" value="ECO:0007669"/>
    <property type="project" value="InterPro"/>
</dbReference>
<keyword evidence="8 9" id="KW-0472">Membrane</keyword>
<dbReference type="InterPro" id="IPR000515">
    <property type="entry name" value="MetI-like"/>
</dbReference>
<evidence type="ECO:0000313" key="12">
    <source>
        <dbReference type="Proteomes" id="UP000295657"/>
    </source>
</evidence>
<keyword evidence="4" id="KW-1003">Cell membrane</keyword>
<feature type="transmembrane region" description="Helical" evidence="9">
    <location>
        <begin position="104"/>
        <end position="136"/>
    </location>
</feature>
<organism evidence="11 12">
    <name type="scientific">Mesocricetibacter intestinalis</name>
    <dbReference type="NCBI Taxonomy" id="1521930"/>
    <lineage>
        <taxon>Bacteria</taxon>
        <taxon>Pseudomonadati</taxon>
        <taxon>Pseudomonadota</taxon>
        <taxon>Gammaproteobacteria</taxon>
        <taxon>Pasteurellales</taxon>
        <taxon>Pasteurellaceae</taxon>
        <taxon>Mesocricetibacter</taxon>
    </lineage>
</organism>
<comment type="subcellular location">
    <subcellularLocation>
        <location evidence="1 9">Cell membrane</location>
        <topology evidence="1 9">Multi-pass membrane protein</topology>
    </subcellularLocation>
</comment>
<dbReference type="CDD" id="cd06261">
    <property type="entry name" value="TM_PBP2"/>
    <property type="match status" value="1"/>
</dbReference>
<feature type="transmembrane region" description="Helical" evidence="9">
    <location>
        <begin position="148"/>
        <end position="171"/>
    </location>
</feature>
<dbReference type="EMBL" id="SNYQ01000001">
    <property type="protein sequence ID" value="TDQ59747.1"/>
    <property type="molecule type" value="Genomic_DNA"/>
</dbReference>
<gene>
    <name evidence="11" type="ORF">EDC45_0406</name>
</gene>
<evidence type="ECO:0000256" key="2">
    <source>
        <dbReference type="ARBA" id="ARBA00007069"/>
    </source>
</evidence>